<accession>A0A917QTC6</accession>
<dbReference type="EMBL" id="BMNT01000003">
    <property type="protein sequence ID" value="GGK66669.1"/>
    <property type="molecule type" value="Genomic_DNA"/>
</dbReference>
<reference evidence="1" key="2">
    <citation type="submission" date="2020-09" db="EMBL/GenBank/DDBJ databases">
        <authorList>
            <person name="Sun Q."/>
            <person name="Ohkuma M."/>
        </authorList>
    </citation>
    <scope>NUCLEOTIDE SEQUENCE</scope>
    <source>
        <strain evidence="1">JCM 13064</strain>
    </source>
</reference>
<reference evidence="1" key="1">
    <citation type="journal article" date="2014" name="Int. J. Syst. Evol. Microbiol.">
        <title>Complete genome sequence of Corynebacterium casei LMG S-19264T (=DSM 44701T), isolated from a smear-ripened cheese.</title>
        <authorList>
            <consortium name="US DOE Joint Genome Institute (JGI-PGF)"/>
            <person name="Walter F."/>
            <person name="Albersmeier A."/>
            <person name="Kalinowski J."/>
            <person name="Ruckert C."/>
        </authorList>
    </citation>
    <scope>NUCLEOTIDE SEQUENCE</scope>
    <source>
        <strain evidence="1">JCM 13064</strain>
    </source>
</reference>
<dbReference type="AlphaFoldDB" id="A0A917QTC6"/>
<gene>
    <name evidence="1" type="ORF">GCM10007964_07120</name>
</gene>
<dbReference type="RefSeq" id="WP_189161469.1">
    <property type="nucleotide sequence ID" value="NZ_BMNT01000003.1"/>
</dbReference>
<protein>
    <submittedName>
        <fullName evidence="1">Uncharacterized protein</fullName>
    </submittedName>
</protein>
<comment type="caution">
    <text evidence="1">The sequence shown here is derived from an EMBL/GenBank/DDBJ whole genome shotgun (WGS) entry which is preliminary data.</text>
</comment>
<keyword evidence="2" id="KW-1185">Reference proteome</keyword>
<proteinExistence type="predicted"/>
<name>A0A917QTC6_9ACTN</name>
<sequence length="70" mass="7707">MSGHARIEAPLGVEYGLGLDSLVKTLGRWMVENGDEVLDAWESAARTLRITDERDEPHFPWLSAALSPGD</sequence>
<dbReference type="Proteomes" id="UP000645217">
    <property type="component" value="Unassembled WGS sequence"/>
</dbReference>
<evidence type="ECO:0000313" key="2">
    <source>
        <dbReference type="Proteomes" id="UP000645217"/>
    </source>
</evidence>
<evidence type="ECO:0000313" key="1">
    <source>
        <dbReference type="EMBL" id="GGK66669.1"/>
    </source>
</evidence>
<organism evidence="1 2">
    <name type="scientific">Sphaerisporangium melleum</name>
    <dbReference type="NCBI Taxonomy" id="321316"/>
    <lineage>
        <taxon>Bacteria</taxon>
        <taxon>Bacillati</taxon>
        <taxon>Actinomycetota</taxon>
        <taxon>Actinomycetes</taxon>
        <taxon>Streptosporangiales</taxon>
        <taxon>Streptosporangiaceae</taxon>
        <taxon>Sphaerisporangium</taxon>
    </lineage>
</organism>